<dbReference type="PRINTS" id="PR00081">
    <property type="entry name" value="GDHRDH"/>
</dbReference>
<dbReference type="PROSITE" id="PS00061">
    <property type="entry name" value="ADH_SHORT"/>
    <property type="match status" value="1"/>
</dbReference>
<dbReference type="SUPFAM" id="SSF51735">
    <property type="entry name" value="NAD(P)-binding Rossmann-fold domains"/>
    <property type="match status" value="1"/>
</dbReference>
<organism evidence="5 6">
    <name type="scientific">Leptospirillum ferrodiazotrophum</name>
    <dbReference type="NCBI Taxonomy" id="412449"/>
    <lineage>
        <taxon>Bacteria</taxon>
        <taxon>Pseudomonadati</taxon>
        <taxon>Nitrospirota</taxon>
        <taxon>Nitrospiria</taxon>
        <taxon>Nitrospirales</taxon>
        <taxon>Nitrospiraceae</taxon>
        <taxon>Leptospirillum</taxon>
    </lineage>
</organism>
<dbReference type="Pfam" id="PF00106">
    <property type="entry name" value="adh_short"/>
    <property type="match status" value="1"/>
</dbReference>
<evidence type="ECO:0000256" key="1">
    <source>
        <dbReference type="ARBA" id="ARBA00006484"/>
    </source>
</evidence>
<dbReference type="Gene3D" id="3.40.50.720">
    <property type="entry name" value="NAD(P)-binding Rossmann-like Domain"/>
    <property type="match status" value="1"/>
</dbReference>
<dbReference type="InterPro" id="IPR036291">
    <property type="entry name" value="NAD(P)-bd_dom_sf"/>
</dbReference>
<keyword evidence="6" id="KW-1185">Reference proteome</keyword>
<dbReference type="InterPro" id="IPR020904">
    <property type="entry name" value="Sc_DH/Rdtase_CS"/>
</dbReference>
<keyword evidence="2" id="KW-0560">Oxidoreductase</keyword>
<dbReference type="Proteomes" id="UP000009374">
    <property type="component" value="Unassembled WGS sequence"/>
</dbReference>
<dbReference type="InterPro" id="IPR057326">
    <property type="entry name" value="KR_dom"/>
</dbReference>
<dbReference type="AlphaFoldDB" id="C6HW68"/>
<dbReference type="GO" id="GO:0016491">
    <property type="term" value="F:oxidoreductase activity"/>
    <property type="evidence" value="ECO:0007669"/>
    <property type="project" value="UniProtKB-KW"/>
</dbReference>
<gene>
    <name evidence="5" type="ORF">UBAL3_80290048</name>
</gene>
<evidence type="ECO:0000313" key="6">
    <source>
        <dbReference type="Proteomes" id="UP000009374"/>
    </source>
</evidence>
<evidence type="ECO:0000256" key="3">
    <source>
        <dbReference type="RuleBase" id="RU000363"/>
    </source>
</evidence>
<evidence type="ECO:0000256" key="2">
    <source>
        <dbReference type="ARBA" id="ARBA00023002"/>
    </source>
</evidence>
<dbReference type="GO" id="GO:0016020">
    <property type="term" value="C:membrane"/>
    <property type="evidence" value="ECO:0007669"/>
    <property type="project" value="TreeGrafter"/>
</dbReference>
<evidence type="ECO:0000313" key="5">
    <source>
        <dbReference type="EMBL" id="EES53173.1"/>
    </source>
</evidence>
<dbReference type="SMART" id="SM00822">
    <property type="entry name" value="PKS_KR"/>
    <property type="match status" value="1"/>
</dbReference>
<evidence type="ECO:0000259" key="4">
    <source>
        <dbReference type="SMART" id="SM00822"/>
    </source>
</evidence>
<sequence length="250" mass="26268">MPTIVITGASSGIGEALALRLAAPGTTLHLVARRRERLEALGERLRAKGATPGLHAADVRDPGAMERVAQAVLEAGPPPDLLVANAGIRGEGDGNGREAMEEILSTNVLGVLNAVLPFLPAMRAARKGQVAVVGSLAGYRGLPGGGAYCASKAALMAWTDSLRLSLAPDGIAMSLVNPGFVTTEMTRRNPYPMPFVMSAEKAADKILRGIEKKAPRIEFPGPMVMMVRLLSILPPSLSDRLLQLASREAH</sequence>
<dbReference type="EMBL" id="GG693868">
    <property type="protein sequence ID" value="EES53173.1"/>
    <property type="molecule type" value="Genomic_DNA"/>
</dbReference>
<reference evidence="5 6" key="1">
    <citation type="journal article" date="2009" name="Appl. Environ. Microbiol.">
        <title>Community genomic and proteomic analyses of chemoautotrophic iron-oxidizing "Leptospirillum rubarum" (Group II) and "Leptospirillum ferrodiazotrophum" (Group III) bacteria in acid mine drainage biofilms.</title>
        <authorList>
            <person name="Goltsman D.S."/>
            <person name="Denef V.J."/>
            <person name="Singer S.W."/>
            <person name="VerBerkmoes N.C."/>
            <person name="Lefsrud M."/>
            <person name="Mueller R.S."/>
            <person name="Dick G.J."/>
            <person name="Sun C.L."/>
            <person name="Wheeler K.E."/>
            <person name="Zemla A."/>
            <person name="Baker B.J."/>
            <person name="Hauser L."/>
            <person name="Land M."/>
            <person name="Shah M.B."/>
            <person name="Thelen M.P."/>
            <person name="Hettich R.L."/>
            <person name="Banfield J.F."/>
        </authorList>
    </citation>
    <scope>NUCLEOTIDE SEQUENCE [LARGE SCALE GENOMIC DNA]</scope>
</reference>
<protein>
    <submittedName>
        <fullName evidence="5">Putative short-chain dehydrogenase</fullName>
    </submittedName>
</protein>
<dbReference type="PRINTS" id="PR00080">
    <property type="entry name" value="SDRFAMILY"/>
</dbReference>
<proteinExistence type="inferred from homology"/>
<feature type="domain" description="Ketoreductase" evidence="4">
    <location>
        <begin position="2"/>
        <end position="184"/>
    </location>
</feature>
<name>C6HW68_9BACT</name>
<dbReference type="PANTHER" id="PTHR44196:SF1">
    <property type="entry name" value="DEHYDROGENASE_REDUCTASE SDR FAMILY MEMBER 7B"/>
    <property type="match status" value="1"/>
</dbReference>
<accession>C6HW68</accession>
<dbReference type="InterPro" id="IPR002347">
    <property type="entry name" value="SDR_fam"/>
</dbReference>
<dbReference type="PANTHER" id="PTHR44196">
    <property type="entry name" value="DEHYDROGENASE/REDUCTASE SDR FAMILY MEMBER 7B"/>
    <property type="match status" value="1"/>
</dbReference>
<comment type="similarity">
    <text evidence="1 3">Belongs to the short-chain dehydrogenases/reductases (SDR) family.</text>
</comment>